<feature type="domain" description="YCII-related" evidence="3">
    <location>
        <begin position="59"/>
        <end position="135"/>
    </location>
</feature>
<keyword evidence="2" id="KW-0732">Signal</keyword>
<sequence length="164" mass="17417">MKPTASLLTLLCAALPALAQQAPTTATPAAPASAPAALYDAAKAQAWGANDLGLRAYTLVLLKTGPKRMPDGPERDAMFKGHFANMQRLAREGLLVYAGPLDGQQDLRGLFIFATTDLEAARKAIDTDPVVINGEMVAELHKHLGSAALMGVNEQHVRLIRPKP</sequence>
<dbReference type="RefSeq" id="WP_394407628.1">
    <property type="nucleotide sequence ID" value="NZ_JBIGIC010000003.1"/>
</dbReference>
<dbReference type="EMBL" id="JBIGIC010000003">
    <property type="protein sequence ID" value="MFG6486499.1"/>
    <property type="molecule type" value="Genomic_DNA"/>
</dbReference>
<feature type="chain" id="PRO_5046009411" evidence="2">
    <location>
        <begin position="20"/>
        <end position="164"/>
    </location>
</feature>
<proteinExistence type="inferred from homology"/>
<evidence type="ECO:0000256" key="2">
    <source>
        <dbReference type="SAM" id="SignalP"/>
    </source>
</evidence>
<evidence type="ECO:0000259" key="3">
    <source>
        <dbReference type="Pfam" id="PF03795"/>
    </source>
</evidence>
<evidence type="ECO:0000256" key="1">
    <source>
        <dbReference type="ARBA" id="ARBA00007689"/>
    </source>
</evidence>
<feature type="signal peptide" evidence="2">
    <location>
        <begin position="1"/>
        <end position="19"/>
    </location>
</feature>
<dbReference type="Pfam" id="PF03795">
    <property type="entry name" value="YCII"/>
    <property type="match status" value="1"/>
</dbReference>
<reference evidence="4 5" key="1">
    <citation type="submission" date="2024-08" db="EMBL/GenBank/DDBJ databases">
        <authorList>
            <person name="Lu H."/>
        </authorList>
    </citation>
    <scope>NUCLEOTIDE SEQUENCE [LARGE SCALE GENOMIC DNA]</scope>
    <source>
        <strain evidence="4 5">BYS78W</strain>
    </source>
</reference>
<evidence type="ECO:0000313" key="4">
    <source>
        <dbReference type="EMBL" id="MFG6486499.1"/>
    </source>
</evidence>
<protein>
    <submittedName>
        <fullName evidence="4">YciI family protein</fullName>
    </submittedName>
</protein>
<dbReference type="InterPro" id="IPR005545">
    <property type="entry name" value="YCII"/>
</dbReference>
<keyword evidence="5" id="KW-1185">Reference proteome</keyword>
<evidence type="ECO:0000313" key="5">
    <source>
        <dbReference type="Proteomes" id="UP001606134"/>
    </source>
</evidence>
<dbReference type="SUPFAM" id="SSF54909">
    <property type="entry name" value="Dimeric alpha+beta barrel"/>
    <property type="match status" value="1"/>
</dbReference>
<dbReference type="Gene3D" id="3.30.70.1060">
    <property type="entry name" value="Dimeric alpha+beta barrel"/>
    <property type="match status" value="1"/>
</dbReference>
<dbReference type="InterPro" id="IPR011008">
    <property type="entry name" value="Dimeric_a/b-barrel"/>
</dbReference>
<comment type="similarity">
    <text evidence="1">Belongs to the YciI family.</text>
</comment>
<name>A0ABW7H9C3_9BURK</name>
<organism evidence="4 5">
    <name type="scientific">Pelomonas candidula</name>
    <dbReference type="NCBI Taxonomy" id="3299025"/>
    <lineage>
        <taxon>Bacteria</taxon>
        <taxon>Pseudomonadati</taxon>
        <taxon>Pseudomonadota</taxon>
        <taxon>Betaproteobacteria</taxon>
        <taxon>Burkholderiales</taxon>
        <taxon>Sphaerotilaceae</taxon>
        <taxon>Roseateles</taxon>
    </lineage>
</organism>
<dbReference type="Proteomes" id="UP001606134">
    <property type="component" value="Unassembled WGS sequence"/>
</dbReference>
<gene>
    <name evidence="4" type="ORF">ACG04R_07455</name>
</gene>
<comment type="caution">
    <text evidence="4">The sequence shown here is derived from an EMBL/GenBank/DDBJ whole genome shotgun (WGS) entry which is preliminary data.</text>
</comment>
<accession>A0ABW7H9C3</accession>